<proteinExistence type="predicted"/>
<comment type="caution">
    <text evidence="1">The sequence shown here is derived from an EMBL/GenBank/DDBJ whole genome shotgun (WGS) entry which is preliminary data.</text>
</comment>
<dbReference type="InterPro" id="IPR009702">
    <property type="entry name" value="DUF1284"/>
</dbReference>
<evidence type="ECO:0008006" key="3">
    <source>
        <dbReference type="Google" id="ProtNLM"/>
    </source>
</evidence>
<dbReference type="Proteomes" id="UP000182278">
    <property type="component" value="Unassembled WGS sequence"/>
</dbReference>
<organism evidence="1 2">
    <name type="scientific">Candidatus Desantisbacteria bacterium CG1_02_38_46</name>
    <dbReference type="NCBI Taxonomy" id="1817893"/>
    <lineage>
        <taxon>Bacteria</taxon>
        <taxon>Candidatus Desantisiibacteriota</taxon>
    </lineage>
</organism>
<evidence type="ECO:0000313" key="1">
    <source>
        <dbReference type="EMBL" id="OIN96575.1"/>
    </source>
</evidence>
<gene>
    <name evidence="1" type="ORF">AUJ66_05810</name>
</gene>
<protein>
    <recommendedName>
        <fullName evidence="3">DUF1284 domain-containing protein</fullName>
    </recommendedName>
</protein>
<dbReference type="EMBL" id="MNUO01000091">
    <property type="protein sequence ID" value="OIN96575.1"/>
    <property type="molecule type" value="Genomic_DNA"/>
</dbReference>
<dbReference type="AlphaFoldDB" id="A0A1J4SB35"/>
<accession>A0A1J4SB35</accession>
<dbReference type="STRING" id="1817893.AUJ66_05810"/>
<evidence type="ECO:0000313" key="2">
    <source>
        <dbReference type="Proteomes" id="UP000182278"/>
    </source>
</evidence>
<sequence>MKIRAHHLLCVLGFQGLGYSPEFIKKMTQVKRIIETSSRLPVKILNSCDEICSACPNQQNGRCQKGEYSHKRVKETDEKVLSVLGLKSLDILSAGKLLKLIKKKIDSFQKLVKICGICGWRETCTYYTGLRKKWQKKEGRYET</sequence>
<dbReference type="Pfam" id="PF06935">
    <property type="entry name" value="DUF1284"/>
    <property type="match status" value="1"/>
</dbReference>
<name>A0A1J4SB35_9BACT</name>
<reference evidence="1 2" key="1">
    <citation type="journal article" date="2016" name="Environ. Microbiol.">
        <title>Genomic resolution of a cold subsurface aquifer community provides metabolic insights for novel microbes adapted to high CO concentrations.</title>
        <authorList>
            <person name="Probst A.J."/>
            <person name="Castelle C.J."/>
            <person name="Singh A."/>
            <person name="Brown C.T."/>
            <person name="Anantharaman K."/>
            <person name="Sharon I."/>
            <person name="Hug L.A."/>
            <person name="Burstein D."/>
            <person name="Emerson J.B."/>
            <person name="Thomas B.C."/>
            <person name="Banfield J.F."/>
        </authorList>
    </citation>
    <scope>NUCLEOTIDE SEQUENCE [LARGE SCALE GENOMIC DNA]</scope>
    <source>
        <strain evidence="1">CG1_02_38_46</strain>
    </source>
</reference>